<proteinExistence type="predicted"/>
<dbReference type="KEGG" id="mic:Mic7113_3457"/>
<dbReference type="EMBL" id="CP003630">
    <property type="protein sequence ID" value="AFZ19186.1"/>
    <property type="molecule type" value="Genomic_DNA"/>
</dbReference>
<keyword evidence="1" id="KW-0812">Transmembrane</keyword>
<dbReference type="Proteomes" id="UP000010471">
    <property type="component" value="Chromosome"/>
</dbReference>
<sequence>MVRDPRIMKAVEQLGYRVTVGDVAAQVGLNINLAEQGLLALASEAGGHLQVAESGEIAYLFPKHFRAILRNKFLRVRLQEWWQKIWRVLFYLIRISFGVILILSIVLIFVAIAVILIAISASNSDNDSGGGDSRHSSGGGIFFMPNFWLWSDMWWFFSPGYDPYDRRHRRQRKSSRSSSGSEMSFLESIFSFLFGDGNPNADLEDRRWQEIGTVIRNFGGAVAAEQIAPYLDDIPEGYKRESEDYMLPVLTRFNGRPEVSPDGDIVYHFPDLQTTASSWQPQPVPPYLQEKLWRFSRASSGQNMLAIGLGGVNIIGALMLGSLLRDGLIAAQIGGLIAFVQSIYWLLLGYGIGFLTIPLIRYFWIQWKNSQVEARNQKRQQQGVILGQADATLQKKIGYAQQFAAQNVIKNEDLVYTSETDLLDQQLERKDKIDAEWQRRLDSGS</sequence>
<dbReference type="InterPro" id="IPR044200">
    <property type="entry name" value="At5g03900-like"/>
</dbReference>
<evidence type="ECO:0000256" key="1">
    <source>
        <dbReference type="SAM" id="Phobius"/>
    </source>
</evidence>
<name>K9WHA6_9CYAN</name>
<reference evidence="2 3" key="1">
    <citation type="submission" date="2012-06" db="EMBL/GenBank/DDBJ databases">
        <title>Finished chromosome of genome of Microcoleus sp. PCC 7113.</title>
        <authorList>
            <consortium name="US DOE Joint Genome Institute"/>
            <person name="Gugger M."/>
            <person name="Coursin T."/>
            <person name="Rippka R."/>
            <person name="Tandeau De Marsac N."/>
            <person name="Huntemann M."/>
            <person name="Wei C.-L."/>
            <person name="Han J."/>
            <person name="Detter J.C."/>
            <person name="Han C."/>
            <person name="Tapia R."/>
            <person name="Chen A."/>
            <person name="Kyrpides N."/>
            <person name="Mavromatis K."/>
            <person name="Markowitz V."/>
            <person name="Szeto E."/>
            <person name="Ivanova N."/>
            <person name="Pagani I."/>
            <person name="Pati A."/>
            <person name="Goodwin L."/>
            <person name="Nordberg H.P."/>
            <person name="Cantor M.N."/>
            <person name="Hua S.X."/>
            <person name="Woyke T."/>
            <person name="Kerfeld C.A."/>
        </authorList>
    </citation>
    <scope>NUCLEOTIDE SEQUENCE [LARGE SCALE GENOMIC DNA]</scope>
    <source>
        <strain evidence="2 3">PCC 7113</strain>
    </source>
</reference>
<keyword evidence="1" id="KW-0472">Membrane</keyword>
<dbReference type="AlphaFoldDB" id="K9WHA6"/>
<evidence type="ECO:0000313" key="3">
    <source>
        <dbReference type="Proteomes" id="UP000010471"/>
    </source>
</evidence>
<feature type="transmembrane region" description="Helical" evidence="1">
    <location>
        <begin position="304"/>
        <end position="323"/>
    </location>
</feature>
<feature type="transmembrane region" description="Helical" evidence="1">
    <location>
        <begin position="141"/>
        <end position="161"/>
    </location>
</feature>
<feature type="transmembrane region" description="Helical" evidence="1">
    <location>
        <begin position="343"/>
        <end position="364"/>
    </location>
</feature>
<dbReference type="OrthoDB" id="5501559at2"/>
<accession>K9WHA6</accession>
<dbReference type="HOGENOM" id="CLU_029821_0_0_3"/>
<dbReference type="RefSeq" id="WP_015183328.1">
    <property type="nucleotide sequence ID" value="NC_019738.1"/>
</dbReference>
<evidence type="ECO:0000313" key="2">
    <source>
        <dbReference type="EMBL" id="AFZ19186.1"/>
    </source>
</evidence>
<protein>
    <submittedName>
        <fullName evidence="2">Uncharacterized protein</fullName>
    </submittedName>
</protein>
<dbReference type="eggNOG" id="COG5360">
    <property type="taxonomic scope" value="Bacteria"/>
</dbReference>
<organism evidence="2 3">
    <name type="scientific">Allocoleopsis franciscana PCC 7113</name>
    <dbReference type="NCBI Taxonomy" id="1173027"/>
    <lineage>
        <taxon>Bacteria</taxon>
        <taxon>Bacillati</taxon>
        <taxon>Cyanobacteriota</taxon>
        <taxon>Cyanophyceae</taxon>
        <taxon>Coleofasciculales</taxon>
        <taxon>Coleofasciculaceae</taxon>
        <taxon>Allocoleopsis</taxon>
        <taxon>Allocoleopsis franciscana</taxon>
    </lineage>
</organism>
<gene>
    <name evidence="2" type="ORF">Mic7113_3457</name>
</gene>
<keyword evidence="1" id="KW-1133">Transmembrane helix</keyword>
<dbReference type="STRING" id="1173027.Mic7113_3457"/>
<dbReference type="PATRIC" id="fig|1173027.3.peg.3806"/>
<keyword evidence="3" id="KW-1185">Reference proteome</keyword>
<feature type="transmembrane region" description="Helical" evidence="1">
    <location>
        <begin position="88"/>
        <end position="121"/>
    </location>
</feature>
<dbReference type="PANTHER" id="PTHR47380:SF4">
    <property type="entry name" value="OS02G0533000 PROTEIN"/>
    <property type="match status" value="1"/>
</dbReference>
<dbReference type="PANTHER" id="PTHR47380">
    <property type="entry name" value="OS02G0533000 PROTEIN"/>
    <property type="match status" value="1"/>
</dbReference>